<organism evidence="3 4">
    <name type="scientific">Paenimyroides marinum</name>
    <dbReference type="NCBI Taxonomy" id="1159016"/>
    <lineage>
        <taxon>Bacteria</taxon>
        <taxon>Pseudomonadati</taxon>
        <taxon>Bacteroidota</taxon>
        <taxon>Flavobacteriia</taxon>
        <taxon>Flavobacteriales</taxon>
        <taxon>Flavobacteriaceae</taxon>
        <taxon>Paenimyroides</taxon>
    </lineage>
</organism>
<dbReference type="Gene3D" id="3.30.565.10">
    <property type="entry name" value="Histidine kinase-like ATPase, C-terminal domain"/>
    <property type="match status" value="1"/>
</dbReference>
<accession>A0A1H6N0C4</accession>
<feature type="transmembrane region" description="Helical" evidence="1">
    <location>
        <begin position="37"/>
        <end position="56"/>
    </location>
</feature>
<dbReference type="InterPro" id="IPR050640">
    <property type="entry name" value="Bact_2-comp_sensor_kinase"/>
</dbReference>
<dbReference type="GO" id="GO:0016020">
    <property type="term" value="C:membrane"/>
    <property type="evidence" value="ECO:0007669"/>
    <property type="project" value="InterPro"/>
</dbReference>
<reference evidence="3 4" key="1">
    <citation type="submission" date="2016-10" db="EMBL/GenBank/DDBJ databases">
        <authorList>
            <person name="de Groot N.N."/>
        </authorList>
    </citation>
    <scope>NUCLEOTIDE SEQUENCE [LARGE SCALE GENOMIC DNA]</scope>
    <source>
        <strain evidence="3 4">CGMCC 1.10825</strain>
    </source>
</reference>
<evidence type="ECO:0000259" key="2">
    <source>
        <dbReference type="Pfam" id="PF06580"/>
    </source>
</evidence>
<dbReference type="Pfam" id="PF06580">
    <property type="entry name" value="His_kinase"/>
    <property type="match status" value="1"/>
</dbReference>
<feature type="transmembrane region" description="Helical" evidence="1">
    <location>
        <begin position="107"/>
        <end position="131"/>
    </location>
</feature>
<evidence type="ECO:0000256" key="1">
    <source>
        <dbReference type="SAM" id="Phobius"/>
    </source>
</evidence>
<dbReference type="GO" id="GO:0000155">
    <property type="term" value="F:phosphorelay sensor kinase activity"/>
    <property type="evidence" value="ECO:0007669"/>
    <property type="project" value="InterPro"/>
</dbReference>
<dbReference type="EMBL" id="FNXE01000076">
    <property type="protein sequence ID" value="SEI03504.1"/>
    <property type="molecule type" value="Genomic_DNA"/>
</dbReference>
<keyword evidence="1" id="KW-0472">Membrane</keyword>
<dbReference type="AlphaFoldDB" id="A0A1H6N0C4"/>
<dbReference type="PANTHER" id="PTHR34220:SF7">
    <property type="entry name" value="SENSOR HISTIDINE KINASE YPDA"/>
    <property type="match status" value="1"/>
</dbReference>
<dbReference type="OrthoDB" id="9809908at2"/>
<keyword evidence="1" id="KW-1133">Transmembrane helix</keyword>
<keyword evidence="3" id="KW-0808">Transferase</keyword>
<proteinExistence type="predicted"/>
<feature type="domain" description="Signal transduction histidine kinase internal region" evidence="2">
    <location>
        <begin position="151"/>
        <end position="229"/>
    </location>
</feature>
<dbReference type="PANTHER" id="PTHR34220">
    <property type="entry name" value="SENSOR HISTIDINE KINASE YPDA"/>
    <property type="match status" value="1"/>
</dbReference>
<sequence>MSRSKIITIHILCWSLFLAYTYFFWLKEVPDRQTFWLNVSINFAKISTFYYCYSFIYPKFSTNRNKFFLTGGILSACIFFALCRYSWEELLYPAWLGFRNYDEGISLPYYVFDNLYYAIPYIVLAAAVFFLHRHFILERINLQLKEEAGKAELAFLRSQINPHFLYNSLNYMYSLALPKSQELADALVNLAGLMRYTLKENKDGLVQLEDEITYIKDYISLFSMRFSPQFYVNFKTDTQGSNPRIAPLILIAFVENALKHGIVELPEHPVDIVLCIRENQLEFSVFNKKSKKIKDRSGGIGLVNVQRRLNLIYKERYRLDIKEDQKDFRILLQITL</sequence>
<dbReference type="STRING" id="1159016.SAMN02927937_02876"/>
<feature type="transmembrane region" description="Helical" evidence="1">
    <location>
        <begin position="68"/>
        <end position="87"/>
    </location>
</feature>
<gene>
    <name evidence="3" type="ORF">SAMN02927937_02876</name>
</gene>
<dbReference type="RefSeq" id="WP_091102848.1">
    <property type="nucleotide sequence ID" value="NZ_FNXE01000076.1"/>
</dbReference>
<name>A0A1H6N0C4_9FLAO</name>
<evidence type="ECO:0000313" key="3">
    <source>
        <dbReference type="EMBL" id="SEI03504.1"/>
    </source>
</evidence>
<feature type="transmembrane region" description="Helical" evidence="1">
    <location>
        <begin position="7"/>
        <end position="25"/>
    </location>
</feature>
<evidence type="ECO:0000313" key="4">
    <source>
        <dbReference type="Proteomes" id="UP000199634"/>
    </source>
</evidence>
<keyword evidence="3" id="KW-0418">Kinase</keyword>
<dbReference type="InterPro" id="IPR010559">
    <property type="entry name" value="Sig_transdc_His_kin_internal"/>
</dbReference>
<dbReference type="Proteomes" id="UP000199634">
    <property type="component" value="Unassembled WGS sequence"/>
</dbReference>
<protein>
    <submittedName>
        <fullName evidence="3">Histidine kinase</fullName>
    </submittedName>
</protein>
<keyword evidence="1" id="KW-0812">Transmembrane</keyword>
<dbReference type="SUPFAM" id="SSF55874">
    <property type="entry name" value="ATPase domain of HSP90 chaperone/DNA topoisomerase II/histidine kinase"/>
    <property type="match status" value="1"/>
</dbReference>
<keyword evidence="4" id="KW-1185">Reference proteome</keyword>
<dbReference type="InterPro" id="IPR036890">
    <property type="entry name" value="HATPase_C_sf"/>
</dbReference>